<proteinExistence type="predicted"/>
<sequence>MGIIHQDQMLFPNYEKSPQRIPKTFFFISDMTLFNIYIMHKTLRARFGLKTFVLAEYQTGYIFNFKFYTGQLVRELKSNALRIFGSLVLHSSKDLLQKGRTLFLDN</sequence>
<feature type="domain" description="PiggyBac transposable element-derived protein" evidence="1">
    <location>
        <begin position="37"/>
        <end position="106"/>
    </location>
</feature>
<dbReference type="EMBL" id="JAUDFV010000052">
    <property type="protein sequence ID" value="KAL2736859.1"/>
    <property type="molecule type" value="Genomic_DNA"/>
</dbReference>
<gene>
    <name evidence="2" type="ORF">V1478_002392</name>
</gene>
<dbReference type="Proteomes" id="UP001607302">
    <property type="component" value="Unassembled WGS sequence"/>
</dbReference>
<reference evidence="2 3" key="1">
    <citation type="journal article" date="2024" name="Ann. Entomol. Soc. Am.">
        <title>Genomic analyses of the southern and eastern yellowjacket wasps (Hymenoptera: Vespidae) reveal evolutionary signatures of social life.</title>
        <authorList>
            <person name="Catto M.A."/>
            <person name="Caine P.B."/>
            <person name="Orr S.E."/>
            <person name="Hunt B.G."/>
            <person name="Goodisman M.A.D."/>
        </authorList>
    </citation>
    <scope>NUCLEOTIDE SEQUENCE [LARGE SCALE GENOMIC DNA]</scope>
    <source>
        <strain evidence="2">233</strain>
        <tissue evidence="2">Head and thorax</tissue>
    </source>
</reference>
<protein>
    <recommendedName>
        <fullName evidence="1">PiggyBac transposable element-derived protein domain-containing protein</fullName>
    </recommendedName>
</protein>
<evidence type="ECO:0000259" key="1">
    <source>
        <dbReference type="Pfam" id="PF13843"/>
    </source>
</evidence>
<comment type="caution">
    <text evidence="2">The sequence shown here is derived from an EMBL/GenBank/DDBJ whole genome shotgun (WGS) entry which is preliminary data.</text>
</comment>
<evidence type="ECO:0000313" key="3">
    <source>
        <dbReference type="Proteomes" id="UP001607302"/>
    </source>
</evidence>
<keyword evidence="3" id="KW-1185">Reference proteome</keyword>
<organism evidence="2 3">
    <name type="scientific">Vespula squamosa</name>
    <name type="common">Southern yellow jacket</name>
    <name type="synonym">Wasp</name>
    <dbReference type="NCBI Taxonomy" id="30214"/>
    <lineage>
        <taxon>Eukaryota</taxon>
        <taxon>Metazoa</taxon>
        <taxon>Ecdysozoa</taxon>
        <taxon>Arthropoda</taxon>
        <taxon>Hexapoda</taxon>
        <taxon>Insecta</taxon>
        <taxon>Pterygota</taxon>
        <taxon>Neoptera</taxon>
        <taxon>Endopterygota</taxon>
        <taxon>Hymenoptera</taxon>
        <taxon>Apocrita</taxon>
        <taxon>Aculeata</taxon>
        <taxon>Vespoidea</taxon>
        <taxon>Vespidae</taxon>
        <taxon>Vespinae</taxon>
        <taxon>Vespula</taxon>
    </lineage>
</organism>
<dbReference type="Pfam" id="PF13843">
    <property type="entry name" value="DDE_Tnp_1_7"/>
    <property type="match status" value="1"/>
</dbReference>
<evidence type="ECO:0000313" key="2">
    <source>
        <dbReference type="EMBL" id="KAL2736859.1"/>
    </source>
</evidence>
<dbReference type="AlphaFoldDB" id="A0ABD2BW84"/>
<name>A0ABD2BW84_VESSQ</name>
<accession>A0ABD2BW84</accession>
<dbReference type="InterPro" id="IPR029526">
    <property type="entry name" value="PGBD"/>
</dbReference>